<protein>
    <recommendedName>
        <fullName evidence="4 8">Signal peptidase I</fullName>
        <ecNumber evidence="3 8">3.4.21.89</ecNumber>
    </recommendedName>
</protein>
<evidence type="ECO:0000256" key="7">
    <source>
        <dbReference type="PIRSR" id="PIRSR600223-1"/>
    </source>
</evidence>
<dbReference type="PANTHER" id="PTHR43390:SF1">
    <property type="entry name" value="CHLOROPLAST PROCESSING PEPTIDASE"/>
    <property type="match status" value="1"/>
</dbReference>
<dbReference type="GO" id="GO:0004252">
    <property type="term" value="F:serine-type endopeptidase activity"/>
    <property type="evidence" value="ECO:0007669"/>
    <property type="project" value="InterPro"/>
</dbReference>
<gene>
    <name evidence="12" type="ordered locus">AciX9_3198</name>
</gene>
<dbReference type="PROSITE" id="PS00760">
    <property type="entry name" value="SPASE_I_2"/>
    <property type="match status" value="1"/>
</dbReference>
<keyword evidence="13" id="KW-1185">Reference proteome</keyword>
<evidence type="ECO:0000313" key="13">
    <source>
        <dbReference type="Proteomes" id="UP000000343"/>
    </source>
</evidence>
<sequence>MPELQRRPAPVFPDDPDRLPRPLPRPETPHHQDHHHHHPVGTLPAIQSLLYVLVVALFLITFTVQPIRIPSGSMEPTLLVGDFLLLNKQSTASSDADLPFLPPTSLNRGDIVVFHDPVDDPSVHLVKRIIALPGDRLHLRNGIVFLNGHPLREPYAVHRPAPSDVFRDNFPLLTAMDTNVNPDWWIRLRTLIHGGEITVPPASYFVMGDNRNNSEDSRYWGFVPRADIVGKPFIIYFSWKQPDPNTDPDADPDTRPADPTARSGLLTTLSHLARWDRTFQVVH</sequence>
<evidence type="ECO:0000256" key="8">
    <source>
        <dbReference type="RuleBase" id="RU003993"/>
    </source>
</evidence>
<dbReference type="PROSITE" id="PS00501">
    <property type="entry name" value="SPASE_I_1"/>
    <property type="match status" value="1"/>
</dbReference>
<evidence type="ECO:0000256" key="6">
    <source>
        <dbReference type="ARBA" id="ARBA00022801"/>
    </source>
</evidence>
<feature type="active site" evidence="7">
    <location>
        <position position="73"/>
    </location>
</feature>
<dbReference type="PRINTS" id="PR00727">
    <property type="entry name" value="LEADERPTASE"/>
</dbReference>
<dbReference type="GO" id="GO:0016020">
    <property type="term" value="C:membrane"/>
    <property type="evidence" value="ECO:0007669"/>
    <property type="project" value="UniProtKB-SubCell"/>
</dbReference>
<evidence type="ECO:0000256" key="1">
    <source>
        <dbReference type="ARBA" id="ARBA00000677"/>
    </source>
</evidence>
<feature type="region of interest" description="Disordered" evidence="10">
    <location>
        <begin position="1"/>
        <end position="39"/>
    </location>
</feature>
<dbReference type="PROSITE" id="PS00761">
    <property type="entry name" value="SPASE_I_3"/>
    <property type="match status" value="1"/>
</dbReference>
<dbReference type="STRING" id="1198114.AciX9_3198"/>
<feature type="domain" description="Peptidase S26" evidence="11">
    <location>
        <begin position="46"/>
        <end position="236"/>
    </location>
</feature>
<comment type="subcellular location">
    <subcellularLocation>
        <location evidence="9">Membrane</location>
        <topology evidence="9">Single-pass type II membrane protein</topology>
    </subcellularLocation>
</comment>
<dbReference type="InterPro" id="IPR036286">
    <property type="entry name" value="LexA/Signal_pep-like_sf"/>
</dbReference>
<comment type="similarity">
    <text evidence="2 9">Belongs to the peptidase S26 family.</text>
</comment>
<dbReference type="EC" id="3.4.21.89" evidence="3 8"/>
<dbReference type="EMBL" id="CP002480">
    <property type="protein sequence ID" value="ADW70209.1"/>
    <property type="molecule type" value="Genomic_DNA"/>
</dbReference>
<dbReference type="GO" id="GO:0006465">
    <property type="term" value="P:signal peptide processing"/>
    <property type="evidence" value="ECO:0007669"/>
    <property type="project" value="InterPro"/>
</dbReference>
<evidence type="ECO:0000259" key="11">
    <source>
        <dbReference type="Pfam" id="PF10502"/>
    </source>
</evidence>
<evidence type="ECO:0000256" key="4">
    <source>
        <dbReference type="ARBA" id="ARBA00019232"/>
    </source>
</evidence>
<dbReference type="AlphaFoldDB" id="E8X1H4"/>
<evidence type="ECO:0000256" key="5">
    <source>
        <dbReference type="ARBA" id="ARBA00022670"/>
    </source>
</evidence>
<evidence type="ECO:0000256" key="3">
    <source>
        <dbReference type="ARBA" id="ARBA00013208"/>
    </source>
</evidence>
<dbReference type="NCBIfam" id="TIGR02227">
    <property type="entry name" value="sigpep_I_bact"/>
    <property type="match status" value="1"/>
</dbReference>
<dbReference type="InterPro" id="IPR019758">
    <property type="entry name" value="Pept_S26A_signal_pept_1_CS"/>
</dbReference>
<dbReference type="eggNOG" id="COG0681">
    <property type="taxonomic scope" value="Bacteria"/>
</dbReference>
<dbReference type="PaxDb" id="1198114-AciX9_3198"/>
<accession>E8X1H4</accession>
<evidence type="ECO:0000256" key="2">
    <source>
        <dbReference type="ARBA" id="ARBA00009370"/>
    </source>
</evidence>
<keyword evidence="6 8" id="KW-0378">Hydrolase</keyword>
<dbReference type="HOGENOM" id="CLU_028723_1_3_0"/>
<dbReference type="InterPro" id="IPR000223">
    <property type="entry name" value="Pept_S26A_signal_pept_1"/>
</dbReference>
<dbReference type="SUPFAM" id="SSF51306">
    <property type="entry name" value="LexA/Signal peptidase"/>
    <property type="match status" value="1"/>
</dbReference>
<dbReference type="PANTHER" id="PTHR43390">
    <property type="entry name" value="SIGNAL PEPTIDASE I"/>
    <property type="match status" value="1"/>
</dbReference>
<feature type="active site" evidence="7">
    <location>
        <position position="127"/>
    </location>
</feature>
<reference evidence="13" key="1">
    <citation type="submission" date="2011-01" db="EMBL/GenBank/DDBJ databases">
        <title>Complete sequence of chromosome of Acidobacterium sp. MP5ACTX9.</title>
        <authorList>
            <consortium name="US DOE Joint Genome Institute"/>
            <person name="Lucas S."/>
            <person name="Copeland A."/>
            <person name="Lapidus A."/>
            <person name="Cheng J.-F."/>
            <person name="Goodwin L."/>
            <person name="Pitluck S."/>
            <person name="Teshima H."/>
            <person name="Detter J.C."/>
            <person name="Han C."/>
            <person name="Tapia R."/>
            <person name="Land M."/>
            <person name="Hauser L."/>
            <person name="Kyrpides N."/>
            <person name="Ivanova N."/>
            <person name="Ovchinnikova G."/>
            <person name="Pagani I."/>
            <person name="Rawat S.R."/>
            <person name="Mannisto M."/>
            <person name="Haggblom M.M."/>
            <person name="Woyke T."/>
        </authorList>
    </citation>
    <scope>NUCLEOTIDE SEQUENCE [LARGE SCALE GENOMIC DNA]</scope>
    <source>
        <strain evidence="13">MP5ACTX9</strain>
    </source>
</reference>
<dbReference type="GO" id="GO:0009003">
    <property type="term" value="F:signal peptidase activity"/>
    <property type="evidence" value="ECO:0007669"/>
    <property type="project" value="UniProtKB-EC"/>
</dbReference>
<evidence type="ECO:0000256" key="9">
    <source>
        <dbReference type="RuleBase" id="RU362042"/>
    </source>
</evidence>
<feature type="region of interest" description="Disordered" evidence="10">
    <location>
        <begin position="241"/>
        <end position="262"/>
    </location>
</feature>
<name>E8X1H4_GRATM</name>
<dbReference type="CDD" id="cd06530">
    <property type="entry name" value="S26_SPase_I"/>
    <property type="match status" value="1"/>
</dbReference>
<comment type="catalytic activity">
    <reaction evidence="1 8">
        <text>Cleavage of hydrophobic, N-terminal signal or leader sequences from secreted and periplasmic proteins.</text>
        <dbReference type="EC" id="3.4.21.89"/>
    </reaction>
</comment>
<dbReference type="RefSeq" id="WP_013581521.1">
    <property type="nucleotide sequence ID" value="NC_015064.1"/>
</dbReference>
<keyword evidence="5 8" id="KW-0645">Protease</keyword>
<dbReference type="OrthoDB" id="128315at2"/>
<dbReference type="Proteomes" id="UP000000343">
    <property type="component" value="Chromosome"/>
</dbReference>
<dbReference type="InterPro" id="IPR019757">
    <property type="entry name" value="Pept_S26A_signal_pept_1_Lys-AS"/>
</dbReference>
<dbReference type="InterPro" id="IPR019756">
    <property type="entry name" value="Pept_S26A_signal_pept_1_Ser-AS"/>
</dbReference>
<dbReference type="Gene3D" id="2.10.109.10">
    <property type="entry name" value="Umud Fragment, subunit A"/>
    <property type="match status" value="1"/>
</dbReference>
<evidence type="ECO:0000256" key="10">
    <source>
        <dbReference type="SAM" id="MobiDB-lite"/>
    </source>
</evidence>
<evidence type="ECO:0000313" key="12">
    <source>
        <dbReference type="EMBL" id="ADW70209.1"/>
    </source>
</evidence>
<organism evidence="13">
    <name type="scientific">Granulicella tundricola (strain ATCC BAA-1859 / DSM 23138 / MP5ACTX9)</name>
    <dbReference type="NCBI Taxonomy" id="1198114"/>
    <lineage>
        <taxon>Bacteria</taxon>
        <taxon>Pseudomonadati</taxon>
        <taxon>Acidobacteriota</taxon>
        <taxon>Terriglobia</taxon>
        <taxon>Terriglobales</taxon>
        <taxon>Acidobacteriaceae</taxon>
        <taxon>Granulicella</taxon>
    </lineage>
</organism>
<dbReference type="MEROPS" id="S26.025"/>
<dbReference type="InterPro" id="IPR019533">
    <property type="entry name" value="Peptidase_S26"/>
</dbReference>
<dbReference type="KEGG" id="acm:AciX9_3198"/>
<proteinExistence type="inferred from homology"/>
<dbReference type="Pfam" id="PF10502">
    <property type="entry name" value="Peptidase_S26"/>
    <property type="match status" value="1"/>
</dbReference>